<feature type="compositionally biased region" description="Basic and acidic residues" evidence="1">
    <location>
        <begin position="73"/>
        <end position="87"/>
    </location>
</feature>
<name>A0AA39XGX2_9PEZI</name>
<sequence>MATSAASAWSPREPPQTGSETLRRRSRRHESNPVGRSSVEAGNRASSSSRDRARVIYKGKGKTREIQQSPPVETDRATHSSLQDDHGAGSPYPGDDAYGGPHRGPPPPSPSPSSCRHRDETMMSFRPDDDSCGGGIKDVIELQAQHGTDGHDWATQQDSKFLQSDTEPEHSASSWPEKSEHDARGDSSYRRGYVPEPRYDCRSSYEDYEPRYSTYSDRTRHEDYDDD</sequence>
<evidence type="ECO:0000256" key="1">
    <source>
        <dbReference type="SAM" id="MobiDB-lite"/>
    </source>
</evidence>
<reference evidence="2" key="1">
    <citation type="submission" date="2023-06" db="EMBL/GenBank/DDBJ databases">
        <title>Genome-scale phylogeny and comparative genomics of the fungal order Sordariales.</title>
        <authorList>
            <consortium name="Lawrence Berkeley National Laboratory"/>
            <person name="Hensen N."/>
            <person name="Bonometti L."/>
            <person name="Westerberg I."/>
            <person name="Brannstrom I.O."/>
            <person name="Guillou S."/>
            <person name="Cros-Aarteil S."/>
            <person name="Calhoun S."/>
            <person name="Haridas S."/>
            <person name="Kuo A."/>
            <person name="Mondo S."/>
            <person name="Pangilinan J."/>
            <person name="Riley R."/>
            <person name="Labutti K."/>
            <person name="Andreopoulos B."/>
            <person name="Lipzen A."/>
            <person name="Chen C."/>
            <person name="Yanf M."/>
            <person name="Daum C."/>
            <person name="Ng V."/>
            <person name="Clum A."/>
            <person name="Steindorff A."/>
            <person name="Ohm R."/>
            <person name="Martin F."/>
            <person name="Silar P."/>
            <person name="Natvig D."/>
            <person name="Lalanne C."/>
            <person name="Gautier V."/>
            <person name="Ament-Velasquez S.L."/>
            <person name="Kruys A."/>
            <person name="Hutchinson M.I."/>
            <person name="Powell A.J."/>
            <person name="Barry K."/>
            <person name="Miller A.N."/>
            <person name="Grigoriev I.V."/>
            <person name="Debuchy R."/>
            <person name="Gladieux P."/>
            <person name="Thoren M.H."/>
            <person name="Johannesson H."/>
        </authorList>
    </citation>
    <scope>NUCLEOTIDE SEQUENCE</scope>
    <source>
        <strain evidence="2">CBS 606.72</strain>
    </source>
</reference>
<feature type="compositionally biased region" description="Polar residues" evidence="1">
    <location>
        <begin position="154"/>
        <end position="176"/>
    </location>
</feature>
<evidence type="ECO:0000313" key="3">
    <source>
        <dbReference type="Proteomes" id="UP001175000"/>
    </source>
</evidence>
<dbReference type="Proteomes" id="UP001175000">
    <property type="component" value="Unassembled WGS sequence"/>
</dbReference>
<gene>
    <name evidence="2" type="ORF">B0T14DRAFT_82326</name>
</gene>
<accession>A0AA39XGX2</accession>
<feature type="compositionally biased region" description="Basic and acidic residues" evidence="1">
    <location>
        <begin position="197"/>
        <end position="210"/>
    </location>
</feature>
<feature type="region of interest" description="Disordered" evidence="1">
    <location>
        <begin position="1"/>
        <end position="227"/>
    </location>
</feature>
<feature type="compositionally biased region" description="Basic and acidic residues" evidence="1">
    <location>
        <begin position="177"/>
        <end position="189"/>
    </location>
</feature>
<proteinExistence type="predicted"/>
<organism evidence="2 3">
    <name type="scientific">Immersiella caudata</name>
    <dbReference type="NCBI Taxonomy" id="314043"/>
    <lineage>
        <taxon>Eukaryota</taxon>
        <taxon>Fungi</taxon>
        <taxon>Dikarya</taxon>
        <taxon>Ascomycota</taxon>
        <taxon>Pezizomycotina</taxon>
        <taxon>Sordariomycetes</taxon>
        <taxon>Sordariomycetidae</taxon>
        <taxon>Sordariales</taxon>
        <taxon>Lasiosphaeriaceae</taxon>
        <taxon>Immersiella</taxon>
    </lineage>
</organism>
<dbReference type="AlphaFoldDB" id="A0AA39XGX2"/>
<comment type="caution">
    <text evidence="2">The sequence shown here is derived from an EMBL/GenBank/DDBJ whole genome shotgun (WGS) entry which is preliminary data.</text>
</comment>
<protein>
    <submittedName>
        <fullName evidence="2">Uncharacterized protein</fullName>
    </submittedName>
</protein>
<dbReference type="EMBL" id="JAULSU010000001">
    <property type="protein sequence ID" value="KAK0633798.1"/>
    <property type="molecule type" value="Genomic_DNA"/>
</dbReference>
<keyword evidence="3" id="KW-1185">Reference proteome</keyword>
<evidence type="ECO:0000313" key="2">
    <source>
        <dbReference type="EMBL" id="KAK0633798.1"/>
    </source>
</evidence>
<feature type="compositionally biased region" description="Basic and acidic residues" evidence="1">
    <location>
        <begin position="217"/>
        <end position="227"/>
    </location>
</feature>
<feature type="compositionally biased region" description="Basic and acidic residues" evidence="1">
    <location>
        <begin position="116"/>
        <end position="129"/>
    </location>
</feature>